<gene>
    <name evidence="4" type="ORF">ATK78_4136</name>
</gene>
<accession>A0A4R6SRV2</accession>
<evidence type="ECO:0000259" key="3">
    <source>
        <dbReference type="PROSITE" id="PS51186"/>
    </source>
</evidence>
<keyword evidence="1 4" id="KW-0808">Transferase</keyword>
<keyword evidence="5" id="KW-1185">Reference proteome</keyword>
<dbReference type="Gene3D" id="3.40.630.30">
    <property type="match status" value="1"/>
</dbReference>
<dbReference type="AlphaFoldDB" id="A0A4R6SRV2"/>
<dbReference type="GO" id="GO:0016747">
    <property type="term" value="F:acyltransferase activity, transferring groups other than amino-acyl groups"/>
    <property type="evidence" value="ECO:0007669"/>
    <property type="project" value="InterPro"/>
</dbReference>
<dbReference type="RefSeq" id="WP_133577931.1">
    <property type="nucleotide sequence ID" value="NZ_SNYC01000007.1"/>
</dbReference>
<dbReference type="OrthoDB" id="9789605at2"/>
<dbReference type="Proteomes" id="UP000295620">
    <property type="component" value="Unassembled WGS sequence"/>
</dbReference>
<name>A0A4R6SRV2_9SPHI</name>
<evidence type="ECO:0000313" key="4">
    <source>
        <dbReference type="EMBL" id="TDQ07120.1"/>
    </source>
</evidence>
<dbReference type="PANTHER" id="PTHR43800">
    <property type="entry name" value="PEPTIDYL-LYSINE N-ACETYLTRANSFERASE YJAB"/>
    <property type="match status" value="1"/>
</dbReference>
<dbReference type="EMBL" id="SNYC01000007">
    <property type="protein sequence ID" value="TDQ07120.1"/>
    <property type="molecule type" value="Genomic_DNA"/>
</dbReference>
<evidence type="ECO:0000313" key="5">
    <source>
        <dbReference type="Proteomes" id="UP000295620"/>
    </source>
</evidence>
<protein>
    <submittedName>
        <fullName evidence="4">Putative acetyltransferase</fullName>
    </submittedName>
</protein>
<sequence length="147" mass="17327">MIYEISEVDSAEYVVVADLWEVSVRETHDFLTEKDILYFKPRMFNAYLPEIDLRCCRDEDHEIIAFLGVEDHKIEMLFVHPDHFGKGIGKLLVNYAIEEMKIIYVDVNEQNHAALRFYVKMGFKTFNRIPLDGFGKPYPILNMTLFQ</sequence>
<dbReference type="PANTHER" id="PTHR43800:SF1">
    <property type="entry name" value="PEPTIDYL-LYSINE N-ACETYLTRANSFERASE YJAB"/>
    <property type="match status" value="1"/>
</dbReference>
<dbReference type="InterPro" id="IPR000182">
    <property type="entry name" value="GNAT_dom"/>
</dbReference>
<dbReference type="PROSITE" id="PS51186">
    <property type="entry name" value="GNAT"/>
    <property type="match status" value="1"/>
</dbReference>
<feature type="domain" description="N-acetyltransferase" evidence="3">
    <location>
        <begin position="3"/>
        <end position="141"/>
    </location>
</feature>
<dbReference type="CDD" id="cd04301">
    <property type="entry name" value="NAT_SF"/>
    <property type="match status" value="1"/>
</dbReference>
<reference evidence="4 5" key="1">
    <citation type="submission" date="2019-03" db="EMBL/GenBank/DDBJ databases">
        <title>Genomic Encyclopedia of Archaeal and Bacterial Type Strains, Phase II (KMG-II): from individual species to whole genera.</title>
        <authorList>
            <person name="Goeker M."/>
        </authorList>
    </citation>
    <scope>NUCLEOTIDE SEQUENCE [LARGE SCALE GENOMIC DNA]</scope>
    <source>
        <strain evidence="4 5">DSM 19035</strain>
    </source>
</reference>
<organism evidence="4 5">
    <name type="scientific">Pedobacter metabolipauper</name>
    <dbReference type="NCBI Taxonomy" id="425513"/>
    <lineage>
        <taxon>Bacteria</taxon>
        <taxon>Pseudomonadati</taxon>
        <taxon>Bacteroidota</taxon>
        <taxon>Sphingobacteriia</taxon>
        <taxon>Sphingobacteriales</taxon>
        <taxon>Sphingobacteriaceae</taxon>
        <taxon>Pedobacter</taxon>
    </lineage>
</organism>
<comment type="caution">
    <text evidence="4">The sequence shown here is derived from an EMBL/GenBank/DDBJ whole genome shotgun (WGS) entry which is preliminary data.</text>
</comment>
<evidence type="ECO:0000256" key="1">
    <source>
        <dbReference type="ARBA" id="ARBA00022679"/>
    </source>
</evidence>
<dbReference type="SUPFAM" id="SSF55729">
    <property type="entry name" value="Acyl-CoA N-acyltransferases (Nat)"/>
    <property type="match status" value="1"/>
</dbReference>
<evidence type="ECO:0000256" key="2">
    <source>
        <dbReference type="ARBA" id="ARBA00023315"/>
    </source>
</evidence>
<proteinExistence type="predicted"/>
<keyword evidence="2" id="KW-0012">Acyltransferase</keyword>
<dbReference type="Pfam" id="PF13508">
    <property type="entry name" value="Acetyltransf_7"/>
    <property type="match status" value="1"/>
</dbReference>
<dbReference type="InterPro" id="IPR016181">
    <property type="entry name" value="Acyl_CoA_acyltransferase"/>
</dbReference>